<dbReference type="GO" id="GO:0051537">
    <property type="term" value="F:2 iron, 2 sulfur cluster binding"/>
    <property type="evidence" value="ECO:0007669"/>
    <property type="project" value="InterPro"/>
</dbReference>
<dbReference type="EMBL" id="BSFQ01000003">
    <property type="protein sequence ID" value="GLL10084.1"/>
    <property type="molecule type" value="Genomic_DNA"/>
</dbReference>
<comment type="caution">
    <text evidence="2">The sequence shown here is derived from an EMBL/GenBank/DDBJ whole genome shotgun (WGS) entry which is preliminary data.</text>
</comment>
<dbReference type="InterPro" id="IPR024726">
    <property type="entry name" value="FhuF_C"/>
</dbReference>
<accession>A0A9W6L0Q2</accession>
<proteinExistence type="predicted"/>
<reference evidence="2" key="1">
    <citation type="journal article" date="2014" name="Int. J. Syst. Evol. Microbiol.">
        <title>Complete genome sequence of Corynebacterium casei LMG S-19264T (=DSM 44701T), isolated from a smear-ripened cheese.</title>
        <authorList>
            <consortium name="US DOE Joint Genome Institute (JGI-PGF)"/>
            <person name="Walter F."/>
            <person name="Albersmeier A."/>
            <person name="Kalinowski J."/>
            <person name="Ruckert C."/>
        </authorList>
    </citation>
    <scope>NUCLEOTIDE SEQUENCE</scope>
    <source>
        <strain evidence="2">VKM Ac-1069</strain>
    </source>
</reference>
<dbReference type="RefSeq" id="WP_156067384.1">
    <property type="nucleotide sequence ID" value="NZ_BAAAUZ010000011.1"/>
</dbReference>
<gene>
    <name evidence="2" type="ORF">GCM10017577_12240</name>
</gene>
<dbReference type="AlphaFoldDB" id="A0A9W6L0Q2"/>
<dbReference type="Proteomes" id="UP001143463">
    <property type="component" value="Unassembled WGS sequence"/>
</dbReference>
<name>A0A9W6L0Q2_9PSEU</name>
<keyword evidence="3" id="KW-1185">Reference proteome</keyword>
<feature type="domain" description="Ferric siderophore reductase C-terminal" evidence="1">
    <location>
        <begin position="216"/>
        <end position="234"/>
    </location>
</feature>
<evidence type="ECO:0000259" key="1">
    <source>
        <dbReference type="Pfam" id="PF11575"/>
    </source>
</evidence>
<sequence length="240" mass="25448">MTAPVRTVLADVARAGPFFSVSTDPAESADPTWRPLRELVTTPGALGERIAHVRRVLSEQAGGTVEERVAASIALQGLAARLVSAPLAAVALHGVLPDLGRDALHWRVSRTGPWPLWTDPDRPARDPGELPALVAEEIAEPLVEVVRALVPVSPRVLWGNVASSVAGAKRVLGTERPEAAIRAAELAAAVLDHPLLAGTGERRPPGPPDRGWTFRRRSCCLYYRLPGGGTCGDCLLSRSA</sequence>
<dbReference type="Pfam" id="PF11575">
    <property type="entry name" value="FhuF_C"/>
    <property type="match status" value="1"/>
</dbReference>
<organism evidence="2 3">
    <name type="scientific">Pseudonocardia halophobica</name>
    <dbReference type="NCBI Taxonomy" id="29401"/>
    <lineage>
        <taxon>Bacteria</taxon>
        <taxon>Bacillati</taxon>
        <taxon>Actinomycetota</taxon>
        <taxon>Actinomycetes</taxon>
        <taxon>Pseudonocardiales</taxon>
        <taxon>Pseudonocardiaceae</taxon>
        <taxon>Pseudonocardia</taxon>
    </lineage>
</organism>
<evidence type="ECO:0000313" key="2">
    <source>
        <dbReference type="EMBL" id="GLL10084.1"/>
    </source>
</evidence>
<reference evidence="2" key="2">
    <citation type="submission" date="2023-01" db="EMBL/GenBank/DDBJ databases">
        <authorList>
            <person name="Sun Q."/>
            <person name="Evtushenko L."/>
        </authorList>
    </citation>
    <scope>NUCLEOTIDE SEQUENCE</scope>
    <source>
        <strain evidence="2">VKM Ac-1069</strain>
    </source>
</reference>
<evidence type="ECO:0000313" key="3">
    <source>
        <dbReference type="Proteomes" id="UP001143463"/>
    </source>
</evidence>
<protein>
    <recommendedName>
        <fullName evidence="1">Ferric siderophore reductase C-terminal domain-containing protein</fullName>
    </recommendedName>
</protein>